<organism evidence="1 2">
    <name type="scientific">Dreissena polymorpha</name>
    <name type="common">Zebra mussel</name>
    <name type="synonym">Mytilus polymorpha</name>
    <dbReference type="NCBI Taxonomy" id="45954"/>
    <lineage>
        <taxon>Eukaryota</taxon>
        <taxon>Metazoa</taxon>
        <taxon>Spiralia</taxon>
        <taxon>Lophotrochozoa</taxon>
        <taxon>Mollusca</taxon>
        <taxon>Bivalvia</taxon>
        <taxon>Autobranchia</taxon>
        <taxon>Heteroconchia</taxon>
        <taxon>Euheterodonta</taxon>
        <taxon>Imparidentia</taxon>
        <taxon>Neoheterodontei</taxon>
        <taxon>Myida</taxon>
        <taxon>Dreissenoidea</taxon>
        <taxon>Dreissenidae</taxon>
        <taxon>Dreissena</taxon>
    </lineage>
</organism>
<name>A0A9D4KZV4_DREPO</name>
<accession>A0A9D4KZV4</accession>
<gene>
    <name evidence="1" type="ORF">DPMN_090507</name>
</gene>
<proteinExistence type="predicted"/>
<evidence type="ECO:0000313" key="2">
    <source>
        <dbReference type="Proteomes" id="UP000828390"/>
    </source>
</evidence>
<reference evidence="1" key="2">
    <citation type="submission" date="2020-11" db="EMBL/GenBank/DDBJ databases">
        <authorList>
            <person name="McCartney M.A."/>
            <person name="Auch B."/>
            <person name="Kono T."/>
            <person name="Mallez S."/>
            <person name="Becker A."/>
            <person name="Gohl D.M."/>
            <person name="Silverstein K.A.T."/>
            <person name="Koren S."/>
            <person name="Bechman K.B."/>
            <person name="Herman A."/>
            <person name="Abrahante J.E."/>
            <person name="Garbe J."/>
        </authorList>
    </citation>
    <scope>NUCLEOTIDE SEQUENCE</scope>
    <source>
        <strain evidence="1">Duluth1</strain>
        <tissue evidence="1">Whole animal</tissue>
    </source>
</reference>
<dbReference type="Proteomes" id="UP000828390">
    <property type="component" value="Unassembled WGS sequence"/>
</dbReference>
<sequence>SIQGMRRTVRRYDDYYKFDDDDDNADNRTIWSARNVRDKIVELIPGTTSKTPPVLIG</sequence>
<feature type="non-terminal residue" evidence="1">
    <location>
        <position position="57"/>
    </location>
</feature>
<evidence type="ECO:0000313" key="1">
    <source>
        <dbReference type="EMBL" id="KAH3848157.1"/>
    </source>
</evidence>
<keyword evidence="2" id="KW-1185">Reference proteome</keyword>
<dbReference type="EMBL" id="JAIWYP010000003">
    <property type="protein sequence ID" value="KAH3848157.1"/>
    <property type="molecule type" value="Genomic_DNA"/>
</dbReference>
<protein>
    <submittedName>
        <fullName evidence="1">Uncharacterized protein</fullName>
    </submittedName>
</protein>
<dbReference type="AlphaFoldDB" id="A0A9D4KZV4"/>
<comment type="caution">
    <text evidence="1">The sequence shown here is derived from an EMBL/GenBank/DDBJ whole genome shotgun (WGS) entry which is preliminary data.</text>
</comment>
<reference evidence="1" key="1">
    <citation type="journal article" date="2019" name="bioRxiv">
        <title>The Genome of the Zebra Mussel, Dreissena polymorpha: A Resource for Invasive Species Research.</title>
        <authorList>
            <person name="McCartney M.A."/>
            <person name="Auch B."/>
            <person name="Kono T."/>
            <person name="Mallez S."/>
            <person name="Zhang Y."/>
            <person name="Obille A."/>
            <person name="Becker A."/>
            <person name="Abrahante J.E."/>
            <person name="Garbe J."/>
            <person name="Badalamenti J.P."/>
            <person name="Herman A."/>
            <person name="Mangelson H."/>
            <person name="Liachko I."/>
            <person name="Sullivan S."/>
            <person name="Sone E.D."/>
            <person name="Koren S."/>
            <person name="Silverstein K.A.T."/>
            <person name="Beckman K.B."/>
            <person name="Gohl D.M."/>
        </authorList>
    </citation>
    <scope>NUCLEOTIDE SEQUENCE</scope>
    <source>
        <strain evidence="1">Duluth1</strain>
        <tissue evidence="1">Whole animal</tissue>
    </source>
</reference>